<name>A0A840QH48_9PSEU</name>
<dbReference type="SUPFAM" id="SSF55781">
    <property type="entry name" value="GAF domain-like"/>
    <property type="match status" value="1"/>
</dbReference>
<keyword evidence="3" id="KW-0804">Transcription</keyword>
<dbReference type="GO" id="GO:0003700">
    <property type="term" value="F:DNA-binding transcription factor activity"/>
    <property type="evidence" value="ECO:0007669"/>
    <property type="project" value="TreeGrafter"/>
</dbReference>
<dbReference type="Proteomes" id="UP000584374">
    <property type="component" value="Unassembled WGS sequence"/>
</dbReference>
<dbReference type="InterPro" id="IPR005471">
    <property type="entry name" value="Tscrpt_reg_IclR_N"/>
</dbReference>
<dbReference type="PANTHER" id="PTHR30136">
    <property type="entry name" value="HELIX-TURN-HELIX TRANSCRIPTIONAL REGULATOR, ICLR FAMILY"/>
    <property type="match status" value="1"/>
</dbReference>
<keyword evidence="1" id="KW-0805">Transcription regulation</keyword>
<dbReference type="Pfam" id="PF01614">
    <property type="entry name" value="IclR_C"/>
    <property type="match status" value="1"/>
</dbReference>
<evidence type="ECO:0000256" key="3">
    <source>
        <dbReference type="ARBA" id="ARBA00023163"/>
    </source>
</evidence>
<dbReference type="InterPro" id="IPR050707">
    <property type="entry name" value="HTH_MetabolicPath_Reg"/>
</dbReference>
<dbReference type="SUPFAM" id="SSF46785">
    <property type="entry name" value="Winged helix' DNA-binding domain"/>
    <property type="match status" value="1"/>
</dbReference>
<evidence type="ECO:0000256" key="2">
    <source>
        <dbReference type="ARBA" id="ARBA00023125"/>
    </source>
</evidence>
<dbReference type="Gene3D" id="3.30.450.40">
    <property type="match status" value="1"/>
</dbReference>
<dbReference type="InterPro" id="IPR029016">
    <property type="entry name" value="GAF-like_dom_sf"/>
</dbReference>
<accession>A0A840QH48</accession>
<dbReference type="PROSITE" id="PS51078">
    <property type="entry name" value="ICLR_ED"/>
    <property type="match status" value="1"/>
</dbReference>
<feature type="domain" description="IclR-ED" evidence="5">
    <location>
        <begin position="62"/>
        <end position="246"/>
    </location>
</feature>
<dbReference type="GO" id="GO:0045892">
    <property type="term" value="P:negative regulation of DNA-templated transcription"/>
    <property type="evidence" value="ECO:0007669"/>
    <property type="project" value="TreeGrafter"/>
</dbReference>
<protein>
    <submittedName>
        <fullName evidence="6">DNA-binding IclR family transcriptional regulator</fullName>
    </submittedName>
</protein>
<dbReference type="AlphaFoldDB" id="A0A840QH48"/>
<evidence type="ECO:0000259" key="5">
    <source>
        <dbReference type="PROSITE" id="PS51078"/>
    </source>
</evidence>
<dbReference type="Gene3D" id="1.10.10.10">
    <property type="entry name" value="Winged helix-like DNA-binding domain superfamily/Winged helix DNA-binding domain"/>
    <property type="match status" value="1"/>
</dbReference>
<dbReference type="SMART" id="SM00346">
    <property type="entry name" value="HTH_ICLR"/>
    <property type="match status" value="1"/>
</dbReference>
<dbReference type="PANTHER" id="PTHR30136:SF24">
    <property type="entry name" value="HTH-TYPE TRANSCRIPTIONAL REPRESSOR ALLR"/>
    <property type="match status" value="1"/>
</dbReference>
<feature type="domain" description="HTH iclR-type" evidence="4">
    <location>
        <begin position="9"/>
        <end position="69"/>
    </location>
</feature>
<dbReference type="InterPro" id="IPR036388">
    <property type="entry name" value="WH-like_DNA-bd_sf"/>
</dbReference>
<dbReference type="PROSITE" id="PS51077">
    <property type="entry name" value="HTH_ICLR"/>
    <property type="match status" value="1"/>
</dbReference>
<evidence type="ECO:0000313" key="7">
    <source>
        <dbReference type="Proteomes" id="UP000584374"/>
    </source>
</evidence>
<evidence type="ECO:0000259" key="4">
    <source>
        <dbReference type="PROSITE" id="PS51077"/>
    </source>
</evidence>
<gene>
    <name evidence="6" type="ORF">BJ970_007050</name>
</gene>
<reference evidence="6 7" key="1">
    <citation type="submission" date="2020-08" db="EMBL/GenBank/DDBJ databases">
        <title>Sequencing the genomes of 1000 actinobacteria strains.</title>
        <authorList>
            <person name="Klenk H.-P."/>
        </authorList>
    </citation>
    <scope>NUCLEOTIDE SEQUENCE [LARGE SCALE GENOMIC DNA]</scope>
    <source>
        <strain evidence="6 7">DSM 45584</strain>
    </source>
</reference>
<dbReference type="Pfam" id="PF09339">
    <property type="entry name" value="HTH_IclR"/>
    <property type="match status" value="1"/>
</dbReference>
<evidence type="ECO:0000256" key="1">
    <source>
        <dbReference type="ARBA" id="ARBA00023015"/>
    </source>
</evidence>
<proteinExistence type="predicted"/>
<dbReference type="EMBL" id="JACHIW010000002">
    <property type="protein sequence ID" value="MBB5159451.1"/>
    <property type="molecule type" value="Genomic_DNA"/>
</dbReference>
<evidence type="ECO:0000313" key="6">
    <source>
        <dbReference type="EMBL" id="MBB5159451.1"/>
    </source>
</evidence>
<keyword evidence="2 6" id="KW-0238">DNA-binding</keyword>
<keyword evidence="7" id="KW-1185">Reference proteome</keyword>
<sequence length="248" mass="26969">MKNKPAYGIDSVDHALHLATLLQQEGPLRVTDAAQRLGVARSTAHRLLAMLVYRDFAEQDEDRRYVAGSVLRRHTVPEPVADLRRIALPHLQSLVARTDETSNLLVVVADQVRFAATVECGQVLRVGDREGKVLPAHLASGGRAVLATRSEAEIRELYGDPDSGVADVDALLRDLRRVRRQGFAMNDQKTEVGVTALGCAVAGPAGAVPAAVSLAMPTARYRRERLGEWVRQVTTTAERISKELGAVL</sequence>
<organism evidence="6 7">
    <name type="scientific">Saccharopolyspora phatthalungensis</name>
    <dbReference type="NCBI Taxonomy" id="664693"/>
    <lineage>
        <taxon>Bacteria</taxon>
        <taxon>Bacillati</taxon>
        <taxon>Actinomycetota</taxon>
        <taxon>Actinomycetes</taxon>
        <taxon>Pseudonocardiales</taxon>
        <taxon>Pseudonocardiaceae</taxon>
        <taxon>Saccharopolyspora</taxon>
    </lineage>
</organism>
<dbReference type="InterPro" id="IPR014757">
    <property type="entry name" value="Tscrpt_reg_IclR_C"/>
</dbReference>
<comment type="caution">
    <text evidence="6">The sequence shown here is derived from an EMBL/GenBank/DDBJ whole genome shotgun (WGS) entry which is preliminary data.</text>
</comment>
<dbReference type="GO" id="GO:0003677">
    <property type="term" value="F:DNA binding"/>
    <property type="evidence" value="ECO:0007669"/>
    <property type="project" value="UniProtKB-KW"/>
</dbReference>
<dbReference type="RefSeq" id="WP_184731856.1">
    <property type="nucleotide sequence ID" value="NZ_JACHIW010000002.1"/>
</dbReference>
<dbReference type="InterPro" id="IPR036390">
    <property type="entry name" value="WH_DNA-bd_sf"/>
</dbReference>